<organism evidence="2 3">
    <name type="scientific">Streptomyces pseudovenezuelae</name>
    <dbReference type="NCBI Taxonomy" id="67350"/>
    <lineage>
        <taxon>Bacteria</taxon>
        <taxon>Bacillati</taxon>
        <taxon>Actinomycetota</taxon>
        <taxon>Actinomycetes</taxon>
        <taxon>Kitasatosporales</taxon>
        <taxon>Streptomycetaceae</taxon>
        <taxon>Streptomyces</taxon>
        <taxon>Streptomyces aurantiacus group</taxon>
    </lineage>
</organism>
<dbReference type="EMBL" id="JARXVH010000002">
    <property type="protein sequence ID" value="MDH6214287.1"/>
    <property type="molecule type" value="Genomic_DNA"/>
</dbReference>
<protein>
    <submittedName>
        <fullName evidence="2">Uncharacterized protein</fullName>
    </submittedName>
</protein>
<gene>
    <name evidence="2" type="ORF">M2283_001570</name>
</gene>
<dbReference type="RefSeq" id="WP_280875339.1">
    <property type="nucleotide sequence ID" value="NZ_JARXVH010000002.1"/>
</dbReference>
<evidence type="ECO:0000313" key="3">
    <source>
        <dbReference type="Proteomes" id="UP001160499"/>
    </source>
</evidence>
<comment type="caution">
    <text evidence="2">The sequence shown here is derived from an EMBL/GenBank/DDBJ whole genome shotgun (WGS) entry which is preliminary data.</text>
</comment>
<sequence length="169" mass="16419">MGQLLVVKGDPVQGTDQHNVKGTGPNPAAPPPTATYVGIGDYAYKGSVTEALSTFVTIAGTPVALVTSHSGLDPGEDAPGGGHVGSAGGNFVAGPGTVALIPTVDDTLQITDKPLGTGVPNSAAGNALLTVGGVRVLLDGDAIDTCSGLGKAADSTVTAHGQDFVTCSG</sequence>
<accession>A0ABT6LDA6</accession>
<dbReference type="Proteomes" id="UP001160499">
    <property type="component" value="Unassembled WGS sequence"/>
</dbReference>
<evidence type="ECO:0000313" key="2">
    <source>
        <dbReference type="EMBL" id="MDH6214287.1"/>
    </source>
</evidence>
<feature type="region of interest" description="Disordered" evidence="1">
    <location>
        <begin position="1"/>
        <end position="31"/>
    </location>
</feature>
<keyword evidence="3" id="KW-1185">Reference proteome</keyword>
<name>A0ABT6LDA6_9ACTN</name>
<evidence type="ECO:0000256" key="1">
    <source>
        <dbReference type="SAM" id="MobiDB-lite"/>
    </source>
</evidence>
<proteinExistence type="predicted"/>
<reference evidence="2 3" key="1">
    <citation type="submission" date="2023-04" db="EMBL/GenBank/DDBJ databases">
        <title>Forest soil microbial communities from Buena Vista Peninsula, Colon Province, Panama.</title>
        <authorList>
            <person name="Bouskill N."/>
        </authorList>
    </citation>
    <scope>NUCLEOTIDE SEQUENCE [LARGE SCALE GENOMIC DNA]</scope>
    <source>
        <strain evidence="2 3">GGS1</strain>
    </source>
</reference>